<proteinExistence type="predicted"/>
<feature type="domain" description="Myb-like" evidence="8">
    <location>
        <begin position="138"/>
        <end position="194"/>
    </location>
</feature>
<keyword evidence="7" id="KW-0175">Coiled coil</keyword>
<accession>H2YYY2</accession>
<evidence type="ECO:0000256" key="3">
    <source>
        <dbReference type="ARBA" id="ARBA00023015"/>
    </source>
</evidence>
<dbReference type="GO" id="GO:0000122">
    <property type="term" value="P:negative regulation of transcription by RNA polymerase II"/>
    <property type="evidence" value="ECO:0007669"/>
    <property type="project" value="TreeGrafter"/>
</dbReference>
<evidence type="ECO:0000256" key="5">
    <source>
        <dbReference type="ARBA" id="ARBA00023242"/>
    </source>
</evidence>
<dbReference type="Gene3D" id="1.10.10.60">
    <property type="entry name" value="Homeodomain-like"/>
    <property type="match status" value="1"/>
</dbReference>
<protein>
    <recommendedName>
        <fullName evidence="6">DNA methyltransferase 1-associated protein 1</fullName>
    </recommendedName>
</protein>
<keyword evidence="2" id="KW-0156">Chromatin regulator</keyword>
<dbReference type="STRING" id="51511.ENSCSAVP00000010543"/>
<dbReference type="GO" id="GO:0003714">
    <property type="term" value="F:transcription corepressor activity"/>
    <property type="evidence" value="ECO:0007669"/>
    <property type="project" value="TreeGrafter"/>
</dbReference>
<keyword evidence="4" id="KW-0804">Transcription</keyword>
<dbReference type="InterPro" id="IPR027109">
    <property type="entry name" value="Swc4/Dmap1"/>
</dbReference>
<dbReference type="PANTHER" id="PTHR12855">
    <property type="entry name" value="DNA METHYLTRANSFERASE 1-ASSOCIATED PROTEIN 1 FAMILY MEMBER"/>
    <property type="match status" value="1"/>
</dbReference>
<dbReference type="InterPro" id="IPR032563">
    <property type="entry name" value="DAMP1_SANT-like"/>
</dbReference>
<evidence type="ECO:0000256" key="6">
    <source>
        <dbReference type="ARBA" id="ARBA00067416"/>
    </source>
</evidence>
<keyword evidence="10" id="KW-1185">Reference proteome</keyword>
<dbReference type="InterPro" id="IPR008468">
    <property type="entry name" value="DMAP1"/>
</dbReference>
<keyword evidence="5" id="KW-0539">Nucleus</keyword>
<dbReference type="GO" id="GO:0000812">
    <property type="term" value="C:Swr1 complex"/>
    <property type="evidence" value="ECO:0007669"/>
    <property type="project" value="TreeGrafter"/>
</dbReference>
<organism evidence="9 10">
    <name type="scientific">Ciona savignyi</name>
    <name type="common">Pacific transparent sea squirt</name>
    <dbReference type="NCBI Taxonomy" id="51511"/>
    <lineage>
        <taxon>Eukaryota</taxon>
        <taxon>Metazoa</taxon>
        <taxon>Chordata</taxon>
        <taxon>Tunicata</taxon>
        <taxon>Ascidiacea</taxon>
        <taxon>Phlebobranchia</taxon>
        <taxon>Cionidae</taxon>
        <taxon>Ciona</taxon>
    </lineage>
</organism>
<dbReference type="SMART" id="SM00717">
    <property type="entry name" value="SANT"/>
    <property type="match status" value="1"/>
</dbReference>
<reference evidence="10" key="1">
    <citation type="submission" date="2003-08" db="EMBL/GenBank/DDBJ databases">
        <authorList>
            <person name="Birren B."/>
            <person name="Nusbaum C."/>
            <person name="Abebe A."/>
            <person name="Abouelleil A."/>
            <person name="Adekoya E."/>
            <person name="Ait-zahra M."/>
            <person name="Allen N."/>
            <person name="Allen T."/>
            <person name="An P."/>
            <person name="Anderson M."/>
            <person name="Anderson S."/>
            <person name="Arachchi H."/>
            <person name="Armbruster J."/>
            <person name="Bachantsang P."/>
            <person name="Baldwin J."/>
            <person name="Barry A."/>
            <person name="Bayul T."/>
            <person name="Blitshsteyn B."/>
            <person name="Bloom T."/>
            <person name="Blye J."/>
            <person name="Boguslavskiy L."/>
            <person name="Borowsky M."/>
            <person name="Boukhgalter B."/>
            <person name="Brunache A."/>
            <person name="Butler J."/>
            <person name="Calixte N."/>
            <person name="Calvo S."/>
            <person name="Camarata J."/>
            <person name="Campo K."/>
            <person name="Chang J."/>
            <person name="Cheshatsang Y."/>
            <person name="Citroen M."/>
            <person name="Collymore A."/>
            <person name="Considine T."/>
            <person name="Cook A."/>
            <person name="Cooke P."/>
            <person name="Corum B."/>
            <person name="Cuomo C."/>
            <person name="David R."/>
            <person name="Dawoe T."/>
            <person name="Degray S."/>
            <person name="Dodge S."/>
            <person name="Dooley K."/>
            <person name="Dorje P."/>
            <person name="Dorjee K."/>
            <person name="Dorris L."/>
            <person name="Duffey N."/>
            <person name="Dupes A."/>
            <person name="Elkins T."/>
            <person name="Engels R."/>
            <person name="Erickson J."/>
            <person name="Farina A."/>
            <person name="Faro S."/>
            <person name="Ferreira P."/>
            <person name="Fischer H."/>
            <person name="Fitzgerald M."/>
            <person name="Foley K."/>
            <person name="Gage D."/>
            <person name="Galagan J."/>
            <person name="Gearin G."/>
            <person name="Gnerre S."/>
            <person name="Gnirke A."/>
            <person name="Goyette A."/>
            <person name="Graham J."/>
            <person name="Grandbois E."/>
            <person name="Gyaltsen K."/>
            <person name="Hafez N."/>
            <person name="Hagopian D."/>
            <person name="Hagos B."/>
            <person name="Hall J."/>
            <person name="Hatcher B."/>
            <person name="Heller A."/>
            <person name="Higgins H."/>
            <person name="Honan T."/>
            <person name="Horn A."/>
            <person name="Houde N."/>
            <person name="Hughes L."/>
            <person name="Hulme W."/>
            <person name="Husby E."/>
            <person name="Iliev I."/>
            <person name="Jaffe D."/>
            <person name="Jones C."/>
            <person name="Kamal M."/>
            <person name="Kamat A."/>
            <person name="Kamvysselis M."/>
            <person name="Karlsson E."/>
            <person name="Kells C."/>
            <person name="Kieu A."/>
            <person name="Kisner P."/>
            <person name="Kodira C."/>
            <person name="Kulbokas E."/>
            <person name="Labutti K."/>
            <person name="Lama D."/>
            <person name="Landers T."/>
            <person name="Leger J."/>
            <person name="Levine S."/>
            <person name="Lewis D."/>
            <person name="Lewis T."/>
            <person name="Lindblad-toh K."/>
            <person name="Liu X."/>
            <person name="Lokyitsang T."/>
            <person name="Lokyitsang Y."/>
            <person name="Lucien O."/>
            <person name="Lui A."/>
            <person name="Ma L.J."/>
            <person name="Mabbitt R."/>
            <person name="Macdonald J."/>
            <person name="Maclean C."/>
            <person name="Major J."/>
            <person name="Manning J."/>
            <person name="Marabella R."/>
            <person name="Maru K."/>
            <person name="Matthews C."/>
            <person name="Mauceli E."/>
            <person name="Mccarthy M."/>
            <person name="Mcdonough S."/>
            <person name="Mcghee T."/>
            <person name="Meldrim J."/>
            <person name="Meneus L."/>
            <person name="Mesirov J."/>
            <person name="Mihalev A."/>
            <person name="Mihova T."/>
            <person name="Mikkelsen T."/>
            <person name="Mlenga V."/>
            <person name="Moru K."/>
            <person name="Mozes J."/>
            <person name="Mulrain L."/>
            <person name="Munson G."/>
            <person name="Naylor J."/>
            <person name="Newes C."/>
            <person name="Nguyen C."/>
            <person name="Nguyen N."/>
            <person name="Nguyen T."/>
            <person name="Nicol R."/>
            <person name="Nielsen C."/>
            <person name="Nizzari M."/>
            <person name="Norbu C."/>
            <person name="Norbu N."/>
            <person name="O'donnell P."/>
            <person name="Okoawo O."/>
            <person name="O'leary S."/>
            <person name="Omotosho B."/>
            <person name="O'neill K."/>
            <person name="Osman S."/>
            <person name="Parker S."/>
            <person name="Perrin D."/>
            <person name="Phunkhang P."/>
            <person name="Piqani B."/>
            <person name="Purcell S."/>
            <person name="Rachupka T."/>
            <person name="Ramasamy U."/>
            <person name="Rameau R."/>
            <person name="Ray V."/>
            <person name="Raymond C."/>
            <person name="Retta R."/>
            <person name="Richardson S."/>
            <person name="Rise C."/>
            <person name="Rodriguez J."/>
            <person name="Rogers J."/>
            <person name="Rogov P."/>
            <person name="Rutman M."/>
            <person name="Schupbach R."/>
            <person name="Seaman C."/>
            <person name="Settipalli S."/>
            <person name="Sharpe T."/>
            <person name="Sheridan J."/>
            <person name="Sherpa N."/>
            <person name="Shi J."/>
            <person name="Smirnov S."/>
            <person name="Smith C."/>
            <person name="Sougnez C."/>
            <person name="Spencer B."/>
            <person name="Stalker J."/>
            <person name="Stange-thomann N."/>
            <person name="Stavropoulos S."/>
            <person name="Stetson K."/>
            <person name="Stone C."/>
            <person name="Stone S."/>
            <person name="Stubbs M."/>
            <person name="Talamas J."/>
            <person name="Tchuinga P."/>
            <person name="Tenzing P."/>
            <person name="Tesfaye S."/>
            <person name="Theodore J."/>
            <person name="Thoulutsang Y."/>
            <person name="Topham K."/>
            <person name="Towey S."/>
            <person name="Tsamla T."/>
            <person name="Tsomo N."/>
            <person name="Vallee D."/>
            <person name="Vassiliev H."/>
            <person name="Venkataraman V."/>
            <person name="Vinson J."/>
            <person name="Vo A."/>
            <person name="Wade C."/>
            <person name="Wang S."/>
            <person name="Wangchuk T."/>
            <person name="Wangdi T."/>
            <person name="Whittaker C."/>
            <person name="Wilkinson J."/>
            <person name="Wu Y."/>
            <person name="Wyman D."/>
            <person name="Yadav S."/>
            <person name="Yang S."/>
            <person name="Yang X."/>
            <person name="Yeager S."/>
            <person name="Yee E."/>
            <person name="Young G."/>
            <person name="Zainoun J."/>
            <person name="Zembeck L."/>
            <person name="Zimmer A."/>
            <person name="Zody M."/>
            <person name="Lander E."/>
        </authorList>
    </citation>
    <scope>NUCLEOTIDE SEQUENCE [LARGE SCALE GENOMIC DNA]</scope>
</reference>
<dbReference type="PANTHER" id="PTHR12855:SF10">
    <property type="entry name" value="DNA METHYLTRANSFERASE 1-ASSOCIATED PROTEIN 1"/>
    <property type="match status" value="1"/>
</dbReference>
<dbReference type="Ensembl" id="ENSCSAVT00000010670.1">
    <property type="protein sequence ID" value="ENSCSAVP00000010543.1"/>
    <property type="gene ID" value="ENSCSAVG00000006199.1"/>
</dbReference>
<evidence type="ECO:0000256" key="2">
    <source>
        <dbReference type="ARBA" id="ARBA00022853"/>
    </source>
</evidence>
<dbReference type="GeneTree" id="ENSGT00390000016466"/>
<dbReference type="CDD" id="cd11658">
    <property type="entry name" value="SANT_DMAP1_like"/>
    <property type="match status" value="1"/>
</dbReference>
<keyword evidence="3" id="KW-0805">Transcription regulation</keyword>
<dbReference type="AlphaFoldDB" id="H2YYY2"/>
<dbReference type="HOGENOM" id="CLU_018539_1_1_1"/>
<evidence type="ECO:0000256" key="1">
    <source>
        <dbReference type="ARBA" id="ARBA00004123"/>
    </source>
</evidence>
<reference evidence="9" key="2">
    <citation type="submission" date="2025-08" db="UniProtKB">
        <authorList>
            <consortium name="Ensembl"/>
        </authorList>
    </citation>
    <scope>IDENTIFICATION</scope>
</reference>
<dbReference type="GO" id="GO:0006338">
    <property type="term" value="P:chromatin remodeling"/>
    <property type="evidence" value="ECO:0007669"/>
    <property type="project" value="InterPro"/>
</dbReference>
<dbReference type="Pfam" id="PF16282">
    <property type="entry name" value="SANT_DAMP1_like"/>
    <property type="match status" value="1"/>
</dbReference>
<dbReference type="OMA" id="RNNIQNW"/>
<dbReference type="InParanoid" id="H2YYY2"/>
<name>H2YYY2_CIOSA</name>
<dbReference type="GO" id="GO:0035267">
    <property type="term" value="C:NuA4 histone acetyltransferase complex"/>
    <property type="evidence" value="ECO:0007669"/>
    <property type="project" value="InterPro"/>
</dbReference>
<sequence length="424" mass="49790">MASDVCDILELKGEESKVTKASLLQPKKKVKTKDNAFKRPEGMHRELYALLYHDNMDKPPLMPTDTLPSYNTAKVKLGCSVVRPWKWMAFTNPARSDGGVFHHWRRAEDQGKDYSFAKFNKSIQVPVYSEQEYQRYLSKENWTEEETDHLFDLCRRFDLRWHVIFDRFDHQRFVRDVPRSLEDIKERFYHICNVLKKTRSDPGESVDEVVFDADHERRRRQQLMRLFARTEEEVEEEQMLIQELKKIEARKRDREKKSQDLQKLIAFDSTNDRARRVERKSTKKKLSIGQSKKDSTLDDKALETTFGIRFPDYKSAGVMLRSQAMKLPNSVGQKKAKSLELLLNELKVDQQPMPTEAVVQLFNKLRSDMVYLYDLKVAYANYEMDLQTLRYRWDALAPGLLPPIEDLGPINLQSGILNIKQSTS</sequence>
<dbReference type="GO" id="GO:0006281">
    <property type="term" value="P:DNA repair"/>
    <property type="evidence" value="ECO:0007669"/>
    <property type="project" value="InterPro"/>
</dbReference>
<evidence type="ECO:0000256" key="4">
    <source>
        <dbReference type="ARBA" id="ARBA00023163"/>
    </source>
</evidence>
<feature type="coiled-coil region" evidence="7">
    <location>
        <begin position="213"/>
        <end position="264"/>
    </location>
</feature>
<dbReference type="SUPFAM" id="SSF46689">
    <property type="entry name" value="Homeodomain-like"/>
    <property type="match status" value="1"/>
</dbReference>
<dbReference type="eggNOG" id="KOG2656">
    <property type="taxonomic scope" value="Eukaryota"/>
</dbReference>
<evidence type="ECO:0000256" key="7">
    <source>
        <dbReference type="SAM" id="Coils"/>
    </source>
</evidence>
<dbReference type="Proteomes" id="UP000007875">
    <property type="component" value="Unassembled WGS sequence"/>
</dbReference>
<dbReference type="InterPro" id="IPR009057">
    <property type="entry name" value="Homeodomain-like_sf"/>
</dbReference>
<dbReference type="InterPro" id="IPR001005">
    <property type="entry name" value="SANT/Myb"/>
</dbReference>
<dbReference type="Pfam" id="PF05499">
    <property type="entry name" value="DMAP1"/>
    <property type="match status" value="1"/>
</dbReference>
<evidence type="ECO:0000313" key="9">
    <source>
        <dbReference type="Ensembl" id="ENSCSAVP00000010543.1"/>
    </source>
</evidence>
<dbReference type="FunFam" id="1.10.10.60:FF:000087">
    <property type="entry name" value="DNA methyltransferase 1-associated protein 1"/>
    <property type="match status" value="1"/>
</dbReference>
<evidence type="ECO:0000313" key="10">
    <source>
        <dbReference type="Proteomes" id="UP000007875"/>
    </source>
</evidence>
<comment type="subcellular location">
    <subcellularLocation>
        <location evidence="1">Nucleus</location>
    </subcellularLocation>
</comment>
<evidence type="ECO:0000259" key="8">
    <source>
        <dbReference type="SMART" id="SM00717"/>
    </source>
</evidence>
<reference evidence="9" key="3">
    <citation type="submission" date="2025-09" db="UniProtKB">
        <authorList>
            <consortium name="Ensembl"/>
        </authorList>
    </citation>
    <scope>IDENTIFICATION</scope>
</reference>